<dbReference type="InterPro" id="IPR036477">
    <property type="entry name" value="Formyl_transf_N_sf"/>
</dbReference>
<evidence type="ECO:0000256" key="3">
    <source>
        <dbReference type="ARBA" id="ARBA00022755"/>
    </source>
</evidence>
<evidence type="ECO:0000256" key="2">
    <source>
        <dbReference type="ARBA" id="ARBA00022679"/>
    </source>
</evidence>
<feature type="site" description="Raises pKa of active site His" evidence="4">
    <location>
        <position position="159"/>
    </location>
</feature>
<evidence type="ECO:0000259" key="5">
    <source>
        <dbReference type="Pfam" id="PF00551"/>
    </source>
</evidence>
<name>A0A3P3XI56_9SPIR</name>
<dbReference type="PANTHER" id="PTHR43369">
    <property type="entry name" value="PHOSPHORIBOSYLGLYCINAMIDE FORMYLTRANSFERASE"/>
    <property type="match status" value="1"/>
</dbReference>
<dbReference type="InterPro" id="IPR002376">
    <property type="entry name" value="Formyl_transf_N"/>
</dbReference>
<accession>A0A3P3XI56</accession>
<feature type="binding site" evidence="4">
    <location>
        <begin position="99"/>
        <end position="102"/>
    </location>
    <ligand>
        <name>(6R)-10-formyltetrahydrofolate</name>
        <dbReference type="ChEBI" id="CHEBI:195366"/>
    </ligand>
</feature>
<feature type="binding site" evidence="4">
    <location>
        <position position="69"/>
    </location>
    <ligand>
        <name>(6R)-10-formyltetrahydrofolate</name>
        <dbReference type="ChEBI" id="CHEBI:195366"/>
    </ligand>
</feature>
<dbReference type="SUPFAM" id="SSF53328">
    <property type="entry name" value="Formyltransferase"/>
    <property type="match status" value="1"/>
</dbReference>
<reference evidence="6" key="1">
    <citation type="submission" date="2017-02" db="EMBL/GenBank/DDBJ databases">
        <authorList>
            <person name="Regsiter A."/>
            <person name="William W."/>
        </authorList>
    </citation>
    <scope>NUCLEOTIDE SEQUENCE</scope>
    <source>
        <strain evidence="6">Bib</strain>
    </source>
</reference>
<feature type="binding site" evidence="4">
    <location>
        <position position="116"/>
    </location>
    <ligand>
        <name>(6R)-10-formyltetrahydrofolate</name>
        <dbReference type="ChEBI" id="CHEBI:195366"/>
    </ligand>
</feature>
<dbReference type="Gene3D" id="3.40.50.170">
    <property type="entry name" value="Formyl transferase, N-terminal domain"/>
    <property type="match status" value="1"/>
</dbReference>
<dbReference type="UniPathway" id="UPA00074">
    <property type="reaction ID" value="UER00126"/>
</dbReference>
<comment type="function">
    <text evidence="4">Catalyzes the transfer of a formyl group from 10-formyltetrahydrofolate to 5-phospho-ribosyl-glycinamide (GAR), producing 5-phospho-ribosyl-N-formylglycinamide (FGAR) and tetrahydrofolate.</text>
</comment>
<comment type="similarity">
    <text evidence="4">Belongs to the GART family.</text>
</comment>
<dbReference type="InterPro" id="IPR004607">
    <property type="entry name" value="GART"/>
</dbReference>
<feature type="binding site" evidence="4">
    <location>
        <begin position="15"/>
        <end position="17"/>
    </location>
    <ligand>
        <name>N(1)-(5-phospho-beta-D-ribosyl)glycinamide</name>
        <dbReference type="ChEBI" id="CHEBI:143788"/>
    </ligand>
</feature>
<comment type="catalytic activity">
    <reaction evidence="4">
        <text>N(1)-(5-phospho-beta-D-ribosyl)glycinamide + (6R)-10-formyltetrahydrofolate = N(2)-formyl-N(1)-(5-phospho-beta-D-ribosyl)glycinamide + (6S)-5,6,7,8-tetrahydrofolate + H(+)</text>
        <dbReference type="Rhea" id="RHEA:15053"/>
        <dbReference type="ChEBI" id="CHEBI:15378"/>
        <dbReference type="ChEBI" id="CHEBI:57453"/>
        <dbReference type="ChEBI" id="CHEBI:143788"/>
        <dbReference type="ChEBI" id="CHEBI:147286"/>
        <dbReference type="ChEBI" id="CHEBI:195366"/>
        <dbReference type="EC" id="2.1.2.2"/>
    </reaction>
</comment>
<evidence type="ECO:0000313" key="6">
    <source>
        <dbReference type="EMBL" id="SLM11335.1"/>
    </source>
</evidence>
<keyword evidence="2 4" id="KW-0808">Transferase</keyword>
<feature type="active site" description="Proton donor" evidence="4">
    <location>
        <position position="118"/>
    </location>
</feature>
<organism evidence="6">
    <name type="scientific">uncultured spirochete</name>
    <dbReference type="NCBI Taxonomy" id="156406"/>
    <lineage>
        <taxon>Bacteria</taxon>
        <taxon>Pseudomonadati</taxon>
        <taxon>Spirochaetota</taxon>
        <taxon>Spirochaetia</taxon>
        <taxon>Spirochaetales</taxon>
        <taxon>environmental samples</taxon>
    </lineage>
</organism>
<gene>
    <name evidence="4 6" type="primary">purN</name>
    <name evidence="6" type="ORF">SPIROBIBN47_190046</name>
</gene>
<proteinExistence type="inferred from homology"/>
<dbReference type="GO" id="GO:0005737">
    <property type="term" value="C:cytoplasm"/>
    <property type="evidence" value="ECO:0007669"/>
    <property type="project" value="TreeGrafter"/>
</dbReference>
<dbReference type="CDD" id="cd08645">
    <property type="entry name" value="FMT_core_GART"/>
    <property type="match status" value="1"/>
</dbReference>
<dbReference type="EMBL" id="FWDM01000011">
    <property type="protein sequence ID" value="SLM11335.1"/>
    <property type="molecule type" value="Genomic_DNA"/>
</dbReference>
<evidence type="ECO:0000256" key="4">
    <source>
        <dbReference type="HAMAP-Rule" id="MF_01930"/>
    </source>
</evidence>
<comment type="pathway">
    <text evidence="1 4">Purine metabolism; IMP biosynthesis via de novo pathway; N(2)-formyl-N(1)-(5-phospho-D-ribosyl)glycinamide from N(1)-(5-phospho-D-ribosyl)glycinamide (10-formyl THF route): step 1/1.</text>
</comment>
<dbReference type="GO" id="GO:0006189">
    <property type="term" value="P:'de novo' IMP biosynthetic process"/>
    <property type="evidence" value="ECO:0007669"/>
    <property type="project" value="UniProtKB-UniRule"/>
</dbReference>
<evidence type="ECO:0000256" key="1">
    <source>
        <dbReference type="ARBA" id="ARBA00005054"/>
    </source>
</evidence>
<sequence>MSNVLRLVVLASGEGSNFQALLDAIESGSIRGARIEGLVCDVPGAGCVQRAVQHGIPSFILPGPARAKRGSPERLAYDERLAVIVRSWRPDYVLLLGWMRLLSQAFLQHFPERVINLHPALPGTFPGTHAIERAFEAFLAGSIEKTGVMLHLVPDEGVDAGPVLRFAEVPIYKEDTLEILTARIHSVEHREVVAMVEDLARSKSINYFYEKEIANASRADFGL</sequence>
<feature type="domain" description="Formyl transferase N-terminal" evidence="5">
    <location>
        <begin position="6"/>
        <end position="194"/>
    </location>
</feature>
<dbReference type="PANTHER" id="PTHR43369:SF2">
    <property type="entry name" value="PHOSPHORIBOSYLGLYCINAMIDE FORMYLTRANSFERASE"/>
    <property type="match status" value="1"/>
</dbReference>
<dbReference type="HAMAP" id="MF_01930">
    <property type="entry name" value="PurN"/>
    <property type="match status" value="1"/>
</dbReference>
<dbReference type="EC" id="2.1.2.2" evidence="4"/>
<dbReference type="GO" id="GO:0004644">
    <property type="term" value="F:phosphoribosylglycinamide formyltransferase activity"/>
    <property type="evidence" value="ECO:0007669"/>
    <property type="project" value="UniProtKB-UniRule"/>
</dbReference>
<dbReference type="NCBIfam" id="TIGR00639">
    <property type="entry name" value="PurN"/>
    <property type="match status" value="1"/>
</dbReference>
<dbReference type="AlphaFoldDB" id="A0A3P3XI56"/>
<keyword evidence="3 4" id="KW-0658">Purine biosynthesis</keyword>
<protein>
    <recommendedName>
        <fullName evidence="4">Phosphoribosylglycinamide formyltransferase</fullName>
        <ecNumber evidence="4">2.1.2.2</ecNumber>
    </recommendedName>
    <alternativeName>
        <fullName evidence="4">5'-phosphoribosylglycinamide transformylase</fullName>
    </alternativeName>
    <alternativeName>
        <fullName evidence="4">GAR transformylase</fullName>
        <shortName evidence="4">GART</shortName>
    </alternativeName>
</protein>
<dbReference type="Pfam" id="PF00551">
    <property type="entry name" value="Formyl_trans_N"/>
    <property type="match status" value="1"/>
</dbReference>